<sequence>LAFKPTLPTLGAKTKKSSAEWLRRQSQDPFVKQRASILVAATSLSFRSRSAFKLLEIHEKYDGFLTKPDVRVVVDLGAAPGGWSQVARKVVDDVDDSEFDYTSSSPVKIIAVDRLAMDPIPGVHTLKADFLHPQTESLIGALIRGSNYKLTLSSGPPKADVILSDIAPNLTGHPAVDSEANFLIAQAVMHFTRQYLRTAEEIGRGRGGVLVLKHFAHPTMDTFRRDVLERYFRDVIYTKPKASRQESGEGYFLCRGY</sequence>
<dbReference type="InterPro" id="IPR015507">
    <property type="entry name" value="rRNA-MeTfrase_E"/>
</dbReference>
<dbReference type="PANTHER" id="PTHR10920">
    <property type="entry name" value="RIBOSOMAL RNA METHYLTRANSFERASE"/>
    <property type="match status" value="1"/>
</dbReference>
<evidence type="ECO:0000256" key="1">
    <source>
        <dbReference type="ARBA" id="ARBA00009258"/>
    </source>
</evidence>
<keyword evidence="4" id="KW-0808">Transferase</keyword>
<keyword evidence="3 9" id="KW-0489">Methyltransferase</keyword>
<dbReference type="Gene3D" id="3.40.50.150">
    <property type="entry name" value="Vaccinia Virus protein VP39"/>
    <property type="match status" value="1"/>
</dbReference>
<feature type="non-terminal residue" evidence="9">
    <location>
        <position position="257"/>
    </location>
</feature>
<evidence type="ECO:0000259" key="8">
    <source>
        <dbReference type="Pfam" id="PF01728"/>
    </source>
</evidence>
<dbReference type="Proteomes" id="UP000799118">
    <property type="component" value="Unassembled WGS sequence"/>
</dbReference>
<proteinExistence type="inferred from homology"/>
<evidence type="ECO:0000256" key="6">
    <source>
        <dbReference type="ARBA" id="ARBA00041184"/>
    </source>
</evidence>
<dbReference type="SUPFAM" id="SSF53335">
    <property type="entry name" value="S-adenosyl-L-methionine-dependent methyltransferases"/>
    <property type="match status" value="1"/>
</dbReference>
<keyword evidence="10" id="KW-1185">Reference proteome</keyword>
<dbReference type="PANTHER" id="PTHR10920:SF18">
    <property type="entry name" value="RRNA METHYLTRANSFERASE 2, MITOCHONDRIAL"/>
    <property type="match status" value="1"/>
</dbReference>
<gene>
    <name evidence="9" type="ORF">BT96DRAFT_781887</name>
</gene>
<comment type="similarity">
    <text evidence="1">Belongs to the class I-like SAM-binding methyltransferase superfamily. RNA methyltransferase RlmE family.</text>
</comment>
<evidence type="ECO:0000256" key="4">
    <source>
        <dbReference type="ARBA" id="ARBA00022679"/>
    </source>
</evidence>
<feature type="non-terminal residue" evidence="9">
    <location>
        <position position="1"/>
    </location>
</feature>
<dbReference type="InterPro" id="IPR002877">
    <property type="entry name" value="RNA_MeTrfase_FtsJ_dom"/>
</dbReference>
<dbReference type="EMBL" id="ML770019">
    <property type="protein sequence ID" value="KAE9385176.1"/>
    <property type="molecule type" value="Genomic_DNA"/>
</dbReference>
<evidence type="ECO:0000256" key="2">
    <source>
        <dbReference type="ARBA" id="ARBA00022552"/>
    </source>
</evidence>
<evidence type="ECO:0000256" key="5">
    <source>
        <dbReference type="ARBA" id="ARBA00022691"/>
    </source>
</evidence>
<dbReference type="InterPro" id="IPR050082">
    <property type="entry name" value="RNA_methyltr_RlmE"/>
</dbReference>
<evidence type="ECO:0000313" key="9">
    <source>
        <dbReference type="EMBL" id="KAE9385176.1"/>
    </source>
</evidence>
<name>A0A6A4GI10_9AGAR</name>
<evidence type="ECO:0000256" key="3">
    <source>
        <dbReference type="ARBA" id="ARBA00022603"/>
    </source>
</evidence>
<keyword evidence="2" id="KW-0698">rRNA processing</keyword>
<evidence type="ECO:0000256" key="7">
    <source>
        <dbReference type="PIRSR" id="PIRSR005461-1"/>
    </source>
</evidence>
<keyword evidence="5 7" id="KW-0949">S-adenosyl-L-methionine</keyword>
<dbReference type="GO" id="GO:0008650">
    <property type="term" value="F:rRNA (uridine-2'-O-)-methyltransferase activity"/>
    <property type="evidence" value="ECO:0007669"/>
    <property type="project" value="TreeGrafter"/>
</dbReference>
<dbReference type="PIRSF" id="PIRSF005461">
    <property type="entry name" value="23S_rRNA_mtase"/>
    <property type="match status" value="1"/>
</dbReference>
<dbReference type="OrthoDB" id="20105at2759"/>
<accession>A0A6A4GI10</accession>
<dbReference type="HAMAP" id="MF_01547">
    <property type="entry name" value="RNA_methyltr_E"/>
    <property type="match status" value="1"/>
</dbReference>
<dbReference type="AlphaFoldDB" id="A0A6A4GI10"/>
<organism evidence="9 10">
    <name type="scientific">Gymnopus androsaceus JB14</name>
    <dbReference type="NCBI Taxonomy" id="1447944"/>
    <lineage>
        <taxon>Eukaryota</taxon>
        <taxon>Fungi</taxon>
        <taxon>Dikarya</taxon>
        <taxon>Basidiomycota</taxon>
        <taxon>Agaricomycotina</taxon>
        <taxon>Agaricomycetes</taxon>
        <taxon>Agaricomycetidae</taxon>
        <taxon>Agaricales</taxon>
        <taxon>Marasmiineae</taxon>
        <taxon>Omphalotaceae</taxon>
        <taxon>Gymnopus</taxon>
    </lineage>
</organism>
<feature type="domain" description="Ribosomal RNA methyltransferase FtsJ" evidence="8">
    <location>
        <begin position="46"/>
        <end position="257"/>
    </location>
</feature>
<feature type="active site" description="Proton acceptor" evidence="7">
    <location>
        <position position="213"/>
    </location>
</feature>
<evidence type="ECO:0000313" key="10">
    <source>
        <dbReference type="Proteomes" id="UP000799118"/>
    </source>
</evidence>
<dbReference type="GO" id="GO:0005739">
    <property type="term" value="C:mitochondrion"/>
    <property type="evidence" value="ECO:0007669"/>
    <property type="project" value="TreeGrafter"/>
</dbReference>
<reference evidence="9" key="1">
    <citation type="journal article" date="2019" name="Environ. Microbiol.">
        <title>Fungal ecological strategies reflected in gene transcription - a case study of two litter decomposers.</title>
        <authorList>
            <person name="Barbi F."/>
            <person name="Kohler A."/>
            <person name="Barry K."/>
            <person name="Baskaran P."/>
            <person name="Daum C."/>
            <person name="Fauchery L."/>
            <person name="Ihrmark K."/>
            <person name="Kuo A."/>
            <person name="LaButti K."/>
            <person name="Lipzen A."/>
            <person name="Morin E."/>
            <person name="Grigoriev I.V."/>
            <person name="Henrissat B."/>
            <person name="Lindahl B."/>
            <person name="Martin F."/>
        </authorList>
    </citation>
    <scope>NUCLEOTIDE SEQUENCE</scope>
    <source>
        <strain evidence="9">JB14</strain>
    </source>
</reference>
<protein>
    <recommendedName>
        <fullName evidence="6">rRNA methyltransferase 2, mitochondrial</fullName>
    </recommendedName>
</protein>
<dbReference type="InterPro" id="IPR029063">
    <property type="entry name" value="SAM-dependent_MTases_sf"/>
</dbReference>
<dbReference type="Pfam" id="PF01728">
    <property type="entry name" value="FtsJ"/>
    <property type="match status" value="1"/>
</dbReference>